<protein>
    <submittedName>
        <fullName evidence="8">Aquaporin</fullName>
    </submittedName>
</protein>
<keyword evidence="4 5" id="KW-0472">Membrane</keyword>
<reference evidence="8" key="1">
    <citation type="submission" date="2022-11" db="UniProtKB">
        <authorList>
            <consortium name="WormBaseParasite"/>
        </authorList>
    </citation>
    <scope>IDENTIFICATION</scope>
</reference>
<feature type="transmembrane region" description="Helical" evidence="5">
    <location>
        <begin position="12"/>
        <end position="31"/>
    </location>
</feature>
<evidence type="ECO:0000256" key="5">
    <source>
        <dbReference type="SAM" id="Phobius"/>
    </source>
</evidence>
<evidence type="ECO:0000256" key="3">
    <source>
        <dbReference type="ARBA" id="ARBA00022989"/>
    </source>
</evidence>
<proteinExistence type="predicted"/>
<dbReference type="Gene3D" id="1.20.1080.10">
    <property type="entry name" value="Glycerol uptake facilitator protein"/>
    <property type="match status" value="1"/>
</dbReference>
<sequence length="325" mass="37337">MATTNFNVETLLPAIIAIAYYAFVFFFAEITRKFVGLIFKKSSLIYVLLIELIGTAQMCTCVYENTVIVKHYGPIGFFFAVSMLLLSGNLLNRGAFVTPLPVIEQFFTGRMSSEKFLALIFAQSVGGYSAFRLANSLWYYSLSYSIDHLQLFERLPCAINYKVPFNYVFINELFCAFLLRFSIQRMPLFVKTRLIPFIISGFLTFSLIYIGIPGLNPVVASSRLMGCPGLDLQWFMSTPEGFSSLSAFIDDFCLFYGFNPSERARSFGYFSLYEFLKSDYMKGRVCFKINFNGELFLFPLADDNTRQIFNQILISYDERIQRNKR</sequence>
<evidence type="ECO:0000256" key="1">
    <source>
        <dbReference type="ARBA" id="ARBA00004141"/>
    </source>
</evidence>
<dbReference type="SUPFAM" id="SSF81338">
    <property type="entry name" value="Aquaporin-like"/>
    <property type="match status" value="1"/>
</dbReference>
<dbReference type="PANTHER" id="PTHR21191">
    <property type="entry name" value="AQUAPORIN"/>
    <property type="match status" value="1"/>
</dbReference>
<feature type="transmembrane region" description="Helical" evidence="5">
    <location>
        <begin position="43"/>
        <end position="63"/>
    </location>
</feature>
<dbReference type="GO" id="GO:0015267">
    <property type="term" value="F:channel activity"/>
    <property type="evidence" value="ECO:0007669"/>
    <property type="project" value="TreeGrafter"/>
</dbReference>
<feature type="transmembrane region" description="Helical" evidence="5">
    <location>
        <begin position="161"/>
        <end position="182"/>
    </location>
</feature>
<dbReference type="Pfam" id="PF24359">
    <property type="entry name" value="DUF7515"/>
    <property type="match status" value="1"/>
</dbReference>
<evidence type="ECO:0000313" key="7">
    <source>
        <dbReference type="Proteomes" id="UP000887561"/>
    </source>
</evidence>
<name>A0A915LDP1_MELJA</name>
<evidence type="ECO:0000313" key="8">
    <source>
        <dbReference type="WBParaSite" id="scaffold10810_cov211.g15092"/>
    </source>
</evidence>
<dbReference type="GO" id="GO:0005737">
    <property type="term" value="C:cytoplasm"/>
    <property type="evidence" value="ECO:0007669"/>
    <property type="project" value="TreeGrafter"/>
</dbReference>
<feature type="transmembrane region" description="Helical" evidence="5">
    <location>
        <begin position="194"/>
        <end position="212"/>
    </location>
</feature>
<feature type="domain" description="DUF7515" evidence="6">
    <location>
        <begin position="236"/>
        <end position="298"/>
    </location>
</feature>
<evidence type="ECO:0000256" key="2">
    <source>
        <dbReference type="ARBA" id="ARBA00022692"/>
    </source>
</evidence>
<evidence type="ECO:0000259" key="6">
    <source>
        <dbReference type="Pfam" id="PF24359"/>
    </source>
</evidence>
<dbReference type="Proteomes" id="UP000887561">
    <property type="component" value="Unplaced"/>
</dbReference>
<dbReference type="PANTHER" id="PTHR21191:SF16">
    <property type="entry name" value="AQUAPORIN"/>
    <property type="match status" value="1"/>
</dbReference>
<keyword evidence="3 5" id="KW-1133">Transmembrane helix</keyword>
<dbReference type="AlphaFoldDB" id="A0A915LDP1"/>
<dbReference type="WBParaSite" id="scaffold10810_cov211.g15092">
    <property type="protein sequence ID" value="scaffold10810_cov211.g15092"/>
    <property type="gene ID" value="scaffold10810_cov211.g15092"/>
</dbReference>
<comment type="subcellular location">
    <subcellularLocation>
        <location evidence="1">Membrane</location>
        <topology evidence="1">Multi-pass membrane protein</topology>
    </subcellularLocation>
</comment>
<feature type="transmembrane region" description="Helical" evidence="5">
    <location>
        <begin position="116"/>
        <end position="141"/>
    </location>
</feature>
<dbReference type="InterPro" id="IPR023271">
    <property type="entry name" value="Aquaporin-like"/>
</dbReference>
<dbReference type="GO" id="GO:0016020">
    <property type="term" value="C:membrane"/>
    <property type="evidence" value="ECO:0007669"/>
    <property type="project" value="UniProtKB-SubCell"/>
</dbReference>
<dbReference type="InterPro" id="IPR051883">
    <property type="entry name" value="AQP11/12_channel"/>
</dbReference>
<evidence type="ECO:0000256" key="4">
    <source>
        <dbReference type="ARBA" id="ARBA00023136"/>
    </source>
</evidence>
<keyword evidence="2 5" id="KW-0812">Transmembrane</keyword>
<dbReference type="InterPro" id="IPR055937">
    <property type="entry name" value="DUF7515"/>
</dbReference>
<organism evidence="7 8">
    <name type="scientific">Meloidogyne javanica</name>
    <name type="common">Root-knot nematode worm</name>
    <dbReference type="NCBI Taxonomy" id="6303"/>
    <lineage>
        <taxon>Eukaryota</taxon>
        <taxon>Metazoa</taxon>
        <taxon>Ecdysozoa</taxon>
        <taxon>Nematoda</taxon>
        <taxon>Chromadorea</taxon>
        <taxon>Rhabditida</taxon>
        <taxon>Tylenchina</taxon>
        <taxon>Tylenchomorpha</taxon>
        <taxon>Tylenchoidea</taxon>
        <taxon>Meloidogynidae</taxon>
        <taxon>Meloidogyninae</taxon>
        <taxon>Meloidogyne</taxon>
        <taxon>Meloidogyne incognita group</taxon>
    </lineage>
</organism>
<feature type="transmembrane region" description="Helical" evidence="5">
    <location>
        <begin position="75"/>
        <end position="95"/>
    </location>
</feature>
<keyword evidence="7" id="KW-1185">Reference proteome</keyword>
<accession>A0A915LDP1</accession>